<sequence length="92" mass="11052">MSIFHGIQRERRRQDELKTLKGKEEVEKRPIDDIPATEATQNPNTEDGQTALKRENRNFKKNGERQRKKWKKRTDRKNYLNIFKVGDEVITR</sequence>
<evidence type="ECO:0000313" key="2">
    <source>
        <dbReference type="EMBL" id="GFT18356.1"/>
    </source>
</evidence>
<evidence type="ECO:0000256" key="1">
    <source>
        <dbReference type="SAM" id="MobiDB-lite"/>
    </source>
</evidence>
<accession>A0A8X6THS4</accession>
<dbReference type="AlphaFoldDB" id="A0A8X6THS4"/>
<comment type="caution">
    <text evidence="2">The sequence shown here is derived from an EMBL/GenBank/DDBJ whole genome shotgun (WGS) entry which is preliminary data.</text>
</comment>
<feature type="compositionally biased region" description="Basic and acidic residues" evidence="1">
    <location>
        <begin position="52"/>
        <end position="65"/>
    </location>
</feature>
<organism evidence="2 3">
    <name type="scientific">Nephila pilipes</name>
    <name type="common">Giant wood spider</name>
    <name type="synonym">Nephila maculata</name>
    <dbReference type="NCBI Taxonomy" id="299642"/>
    <lineage>
        <taxon>Eukaryota</taxon>
        <taxon>Metazoa</taxon>
        <taxon>Ecdysozoa</taxon>
        <taxon>Arthropoda</taxon>
        <taxon>Chelicerata</taxon>
        <taxon>Arachnida</taxon>
        <taxon>Araneae</taxon>
        <taxon>Araneomorphae</taxon>
        <taxon>Entelegynae</taxon>
        <taxon>Araneoidea</taxon>
        <taxon>Nephilidae</taxon>
        <taxon>Nephila</taxon>
    </lineage>
</organism>
<feature type="compositionally biased region" description="Polar residues" evidence="1">
    <location>
        <begin position="38"/>
        <end position="48"/>
    </location>
</feature>
<dbReference type="EMBL" id="BMAW01058845">
    <property type="protein sequence ID" value="GFT18356.1"/>
    <property type="molecule type" value="Genomic_DNA"/>
</dbReference>
<proteinExistence type="predicted"/>
<reference evidence="2" key="1">
    <citation type="submission" date="2020-08" db="EMBL/GenBank/DDBJ databases">
        <title>Multicomponent nature underlies the extraordinary mechanical properties of spider dragline silk.</title>
        <authorList>
            <person name="Kono N."/>
            <person name="Nakamura H."/>
            <person name="Mori M."/>
            <person name="Yoshida Y."/>
            <person name="Ohtoshi R."/>
            <person name="Malay A.D."/>
            <person name="Moran D.A.P."/>
            <person name="Tomita M."/>
            <person name="Numata K."/>
            <person name="Arakawa K."/>
        </authorList>
    </citation>
    <scope>NUCLEOTIDE SEQUENCE</scope>
</reference>
<keyword evidence="3" id="KW-1185">Reference proteome</keyword>
<protein>
    <submittedName>
        <fullName evidence="2">Uncharacterized protein</fullName>
    </submittedName>
</protein>
<dbReference type="Proteomes" id="UP000887013">
    <property type="component" value="Unassembled WGS sequence"/>
</dbReference>
<name>A0A8X6THS4_NEPPI</name>
<gene>
    <name evidence="2" type="ORF">NPIL_340431</name>
</gene>
<feature type="region of interest" description="Disordered" evidence="1">
    <location>
        <begin position="1"/>
        <end position="73"/>
    </location>
</feature>
<evidence type="ECO:0000313" key="3">
    <source>
        <dbReference type="Proteomes" id="UP000887013"/>
    </source>
</evidence>
<feature type="compositionally biased region" description="Basic and acidic residues" evidence="1">
    <location>
        <begin position="7"/>
        <end position="32"/>
    </location>
</feature>